<dbReference type="Proteomes" id="UP000061382">
    <property type="component" value="Chromosome"/>
</dbReference>
<evidence type="ECO:0000313" key="1">
    <source>
        <dbReference type="EMBL" id="ALI98576.1"/>
    </source>
</evidence>
<dbReference type="EMBL" id="CP012643">
    <property type="protein sequence ID" value="ALI98576.1"/>
    <property type="molecule type" value="Genomic_DNA"/>
</dbReference>
<keyword evidence="2" id="KW-1185">Reference proteome</keyword>
<name>A0A0N7HW89_9BACT</name>
<protein>
    <submittedName>
        <fullName evidence="1">Uncharacterized protein</fullName>
    </submittedName>
</protein>
<dbReference type="AlphaFoldDB" id="A0A0N7HW89"/>
<accession>A0A0N7HW89</accession>
<organism evidence="1 2">
    <name type="scientific">Rufibacter tibetensis</name>
    <dbReference type="NCBI Taxonomy" id="512763"/>
    <lineage>
        <taxon>Bacteria</taxon>
        <taxon>Pseudomonadati</taxon>
        <taxon>Bacteroidota</taxon>
        <taxon>Cytophagia</taxon>
        <taxon>Cytophagales</taxon>
        <taxon>Hymenobacteraceae</taxon>
        <taxon>Rufibacter</taxon>
    </lineage>
</organism>
<dbReference type="OrthoDB" id="1091280at2"/>
<evidence type="ECO:0000313" key="2">
    <source>
        <dbReference type="Proteomes" id="UP000061382"/>
    </source>
</evidence>
<dbReference type="RefSeq" id="WP_062542966.1">
    <property type="nucleotide sequence ID" value="NZ_CP012643.1"/>
</dbReference>
<proteinExistence type="predicted"/>
<gene>
    <name evidence="1" type="ORF">DC20_05825</name>
</gene>
<sequence length="75" mass="8500">MKNQHFKEEVVRCKIQFRSSIACVLDISQKLTETGKAVYTFYAVLTVTATLRGAPWTKPAQAGITDFREPISNFF</sequence>
<dbReference type="KEGG" id="rti:DC20_05825"/>
<dbReference type="PATRIC" id="fig|512763.3.peg.1288"/>
<reference evidence="1 2" key="1">
    <citation type="submission" date="2015-08" db="EMBL/GenBank/DDBJ databases">
        <title>Complete genome sequence of Rufibacter tibetensis strain 1351t, a radiation-resistant bacterium from tibet plateau.</title>
        <authorList>
            <person name="Dai J."/>
        </authorList>
    </citation>
    <scope>NUCLEOTIDE SEQUENCE [LARGE SCALE GENOMIC DNA]</scope>
    <source>
        <strain evidence="1 2">1351</strain>
    </source>
</reference>